<organism evidence="1 2">
    <name type="scientific">Belliella buryatensis</name>
    <dbReference type="NCBI Taxonomy" id="1500549"/>
    <lineage>
        <taxon>Bacteria</taxon>
        <taxon>Pseudomonadati</taxon>
        <taxon>Bacteroidota</taxon>
        <taxon>Cytophagia</taxon>
        <taxon>Cytophagales</taxon>
        <taxon>Cyclobacteriaceae</taxon>
        <taxon>Belliella</taxon>
    </lineage>
</organism>
<accession>A0A239H868</accession>
<proteinExistence type="predicted"/>
<reference evidence="2" key="1">
    <citation type="submission" date="2017-06" db="EMBL/GenBank/DDBJ databases">
        <authorList>
            <person name="Varghese N."/>
            <person name="Submissions S."/>
        </authorList>
    </citation>
    <scope>NUCLEOTIDE SEQUENCE [LARGE SCALE GENOMIC DNA]</scope>
    <source>
        <strain evidence="2">5C</strain>
    </source>
</reference>
<dbReference type="AlphaFoldDB" id="A0A239H868"/>
<evidence type="ECO:0000313" key="2">
    <source>
        <dbReference type="Proteomes" id="UP000198480"/>
    </source>
</evidence>
<name>A0A239H868_9BACT</name>
<evidence type="ECO:0000313" key="1">
    <source>
        <dbReference type="EMBL" id="SNS77361.1"/>
    </source>
</evidence>
<gene>
    <name evidence="1" type="ORF">SAMN06295967_1284</name>
</gene>
<keyword evidence="2" id="KW-1185">Reference proteome</keyword>
<sequence>MAIIKHTIVDWESVEKSNSPVLSAFFELNDKEVTMSKYYYNNFKRIQTLFIFSIENKPSLIIDCKYDYGKTFREVNLNLGYLESSTKPIGLLYHDSALIINSLEHTKIILIENPSLMNGFSDFFSDLFIFKINQIKK</sequence>
<dbReference type="RefSeq" id="WP_089242521.1">
    <property type="nucleotide sequence ID" value="NZ_FZOK01000028.1"/>
</dbReference>
<dbReference type="EMBL" id="FZOK01000028">
    <property type="protein sequence ID" value="SNS77361.1"/>
    <property type="molecule type" value="Genomic_DNA"/>
</dbReference>
<dbReference type="Proteomes" id="UP000198480">
    <property type="component" value="Unassembled WGS sequence"/>
</dbReference>
<protein>
    <submittedName>
        <fullName evidence="1">Uncharacterized protein</fullName>
    </submittedName>
</protein>